<gene>
    <name evidence="1" type="ORF">MENTE1834_LOCUS25508</name>
</gene>
<reference evidence="1" key="1">
    <citation type="submission" date="2023-11" db="EMBL/GenBank/DDBJ databases">
        <authorList>
            <person name="Poullet M."/>
        </authorList>
    </citation>
    <scope>NUCLEOTIDE SEQUENCE</scope>
    <source>
        <strain evidence="1">E1834</strain>
    </source>
</reference>
<protein>
    <submittedName>
        <fullName evidence="1">Uncharacterized protein</fullName>
    </submittedName>
</protein>
<comment type="caution">
    <text evidence="1">The sequence shown here is derived from an EMBL/GenBank/DDBJ whole genome shotgun (WGS) entry which is preliminary data.</text>
</comment>
<keyword evidence="2" id="KW-1185">Reference proteome</keyword>
<accession>A0ACB0ZHP7</accession>
<sequence length="1325" mass="148676">MPTNMYEHKAEESGFGDPLINNDNFDILDYINGGNENFRTPEGSPVNAFYSVVVPNNNTVVGNSGHLNFLNPSTTAAGEFVQSLQQQEQQNTHQFSKEINSPNSQNIHFRHPSILLDSVQSSMIFYNNNGGGGINNNSNSRHLNNQQQHQHYLNNQRNIGGRVGNNNGGGQTRLPDSPPITDISGGASSISPGSSGGCCDSESPFSPDQRYLPIAPHMNNAANILLQQHQQYRQHLPQNFNRPQTQRKPPEDILIVDQLHMTTTNITDVCSATSEVHHLSPQSEFLTHYSASSQHTPGSQHSSQVLAYIIKTSYLLVIISPPAIPNSSSRNGQIMINNNNNNNYLLQQQQHSFSSSMDNLCIIENQNSASSSNRYIQEQQQQQQNNRGGGHKRRRISTNQSSNDSMLLSKSNNLPNIKCEYGTVNNQQQEHQQRQNILHHQQQQQQSFEDLEDNNFGGTQRTIKFEPFLRESWATLFDINQQPLPIMPIVVVADKGFNFSPSDNCFVNQKKNHFQITVNIGVNPMANANSPQMGNGQQTIQHQFAPHYVRTELHGRVVLLPIVDKKFYLSFCGVKSDMQTYEIPIKQSQTDRKPIDHMPVCFAIDGTQDSVKQTVPRLHFSETTMNNHRKNGKPNPEQKFFLLVMKLSVETAIGDETRKVLVQSFHSDRVIVRASNPGQFEQPESDQSWKNQNGALTFSGPVCIGSDKPIGDAQLTVHGNIAASGQITRPSDKRLKEDIEEISTAEAMGRVAQMRLVEFAYKPEIAARWGLSERDRHRVGVIAQELAEVLPEAVKDNGDFLTVDDTRIFYDTVAAAQELYRLTGNLECKIGQVERISHKLAQYARKRRQLGSMASGLSDFSSLFPGQNFSSKNLQNTFEDKSLSQSRTSLTSAATAPAIAYNDENEDEIKDKSSKNRSRNSSRNAGKRDKKSSLPPPPSPPRKHRCRSHSSASAYCGRQQVYCRGQEAALCNSKFTQGTIVTLVVIMALCLVTMCTLYVVDWYNRTYLSPHFHHYHPYMGEGTEKQQKHQKPTDSQPIPSDIDRPPPPGKMRGLLDSDWIPPLQSNILPISLQYCSTNFDKNNPFISGPITKPNCQNNCCPISKNSENSENKLIDKQIQALLQNNKNTLSNLNFENGVKIEILNLGIILDKNYCLLQQNCQNNSNNLCNTLNSCNSRIGRYNLYIPISSDLTTAPLRLKINSADPSLFVESCGSLSGFRFKECNNYLNKNDFNQNEQLIEEEEELINEGGKNIKSKPRSQKIGINNIFEISAGSFLQSAYKFRIGHSTGLCKMEEKQKGRSFDEFNLIFYRECIVTTTTTSTTLF</sequence>
<evidence type="ECO:0000313" key="1">
    <source>
        <dbReference type="EMBL" id="CAK5078455.1"/>
    </source>
</evidence>
<organism evidence="1 2">
    <name type="scientific">Meloidogyne enterolobii</name>
    <name type="common">Root-knot nematode worm</name>
    <name type="synonym">Meloidogyne mayaguensis</name>
    <dbReference type="NCBI Taxonomy" id="390850"/>
    <lineage>
        <taxon>Eukaryota</taxon>
        <taxon>Metazoa</taxon>
        <taxon>Ecdysozoa</taxon>
        <taxon>Nematoda</taxon>
        <taxon>Chromadorea</taxon>
        <taxon>Rhabditida</taxon>
        <taxon>Tylenchina</taxon>
        <taxon>Tylenchomorpha</taxon>
        <taxon>Tylenchoidea</taxon>
        <taxon>Meloidogynidae</taxon>
        <taxon>Meloidogyninae</taxon>
        <taxon>Meloidogyne</taxon>
    </lineage>
</organism>
<proteinExistence type="predicted"/>
<name>A0ACB0ZHP7_MELEN</name>
<dbReference type="EMBL" id="CAVMJV010000035">
    <property type="protein sequence ID" value="CAK5078455.1"/>
    <property type="molecule type" value="Genomic_DNA"/>
</dbReference>
<dbReference type="Proteomes" id="UP001497535">
    <property type="component" value="Unassembled WGS sequence"/>
</dbReference>
<evidence type="ECO:0000313" key="2">
    <source>
        <dbReference type="Proteomes" id="UP001497535"/>
    </source>
</evidence>